<evidence type="ECO:0000256" key="1">
    <source>
        <dbReference type="ARBA" id="ARBA00022723"/>
    </source>
</evidence>
<evidence type="ECO:0000256" key="5">
    <source>
        <dbReference type="SAM" id="MobiDB-lite"/>
    </source>
</evidence>
<dbReference type="PROSITE" id="PS50089">
    <property type="entry name" value="ZF_RING_2"/>
    <property type="match status" value="1"/>
</dbReference>
<dbReference type="SMART" id="SM00184">
    <property type="entry name" value="RING"/>
    <property type="match status" value="1"/>
</dbReference>
<dbReference type="SUPFAM" id="SSF57850">
    <property type="entry name" value="RING/U-box"/>
    <property type="match status" value="1"/>
</dbReference>
<feature type="compositionally biased region" description="Basic and acidic residues" evidence="5">
    <location>
        <begin position="857"/>
        <end position="871"/>
    </location>
</feature>
<accession>A0A4U0XQ23</accession>
<keyword evidence="3" id="KW-0862">Zinc</keyword>
<feature type="compositionally biased region" description="Acidic residues" evidence="5">
    <location>
        <begin position="741"/>
        <end position="750"/>
    </location>
</feature>
<dbReference type="Gene3D" id="3.30.40.10">
    <property type="entry name" value="Zinc/RING finger domain, C3HC4 (zinc finger)"/>
    <property type="match status" value="1"/>
</dbReference>
<dbReference type="GO" id="GO:0008270">
    <property type="term" value="F:zinc ion binding"/>
    <property type="evidence" value="ECO:0007669"/>
    <property type="project" value="UniProtKB-KW"/>
</dbReference>
<feature type="compositionally biased region" description="Basic residues" evidence="5">
    <location>
        <begin position="691"/>
        <end position="704"/>
    </location>
</feature>
<dbReference type="InterPro" id="IPR001841">
    <property type="entry name" value="Znf_RING"/>
</dbReference>
<feature type="compositionally biased region" description="Acidic residues" evidence="5">
    <location>
        <begin position="824"/>
        <end position="844"/>
    </location>
</feature>
<keyword evidence="2 4" id="KW-0863">Zinc-finger</keyword>
<reference evidence="7 8" key="1">
    <citation type="submission" date="2017-03" db="EMBL/GenBank/DDBJ databases">
        <title>Genomes of endolithic fungi from Antarctica.</title>
        <authorList>
            <person name="Coleine C."/>
            <person name="Masonjones S."/>
            <person name="Stajich J.E."/>
        </authorList>
    </citation>
    <scope>NUCLEOTIDE SEQUENCE [LARGE SCALE GENOMIC DNA]</scope>
    <source>
        <strain evidence="7 8">CCFEE 5187</strain>
    </source>
</reference>
<sequence length="894" mass="99414">MAAASVLQPSAAPVPNFRPIIEHLSSERNTVDVDFDANKHLAFRPPPQIFSMKDLGFPENTGVSPVAVSQPFQLFSTEAIEQMRAEILKPEVLETCKYQSNIAACQLRGYSPKYAPFIYDAWQHPDTLSIISKIAGIDLIPEMNFEIGHINFSVKSEKETQQELDAIDRERRSFADDEGIAGCPWEDDKPVVGWHTDSYPFVCVLMLSDCTNMVGGETALQTGTGDILKVRGPQMGCAVVLQGRYITHQALRALGAQERITMVTSLRPRSPHLPDDTVLTSVRPVSDLSELYYEFGEYRLEIVEERLRAQLKFLRETHTAGKKINTKAFKKFLQEQEIFSRRTNEEIRPPAVSTGVDHPRDTTLSHHRAITSDTKGAARPLVNASKRSLSSMEDTQEVQATKRNSMDQPATKKLKTGTAPPPENDKVLSSLKTEFDNLRALVTCKVCDRLLYEPYIIACGHTYCYSCLCTWFVNNKRKKTCPDCRKEVTEAPAPAYLIREMTHLFVKRAELLPAAETMEEHAQWQQEEADIVQQDKTNIDVKTGGLFKGLFSERKPTQLVALRDPEDGVDRCPRCHWELEDGLCLQCGLHFDDSSSASRDNSFGGFSDMDAASEQDVFGEELDAEIDIEDMDDDLFGPDAHVNDGNDLSEVDNLSLDGDNELGVRAWLHHTATGRPVPTFASVATAATRRRAAYSAARNRRRRNPSSPTNSSSSVPSDGTEIRIVRDDDGDERDSTMSGFIDDEESDQGSESDTSGPVRRVQSVGSPGQRRRARRIVESDSGSSDPHETEDDEPDEGGSVLIARRRNAHQVNSRATRALSASTDYDESYDENDGNLDGDPEGDVNEALLEDGWSPYDHSDTYGDDLRHGRVPEATVNFDEDDDEYNSDGGSALG</sequence>
<feature type="region of interest" description="Disordered" evidence="5">
    <location>
        <begin position="691"/>
        <end position="894"/>
    </location>
</feature>
<comment type="caution">
    <text evidence="7">The sequence shown here is derived from an EMBL/GenBank/DDBJ whole genome shotgun (WGS) entry which is preliminary data.</text>
</comment>
<dbReference type="OrthoDB" id="10256055at2759"/>
<dbReference type="CDD" id="cd16568">
    <property type="entry name" value="RING-HC_ScPSH1-like"/>
    <property type="match status" value="1"/>
</dbReference>
<organism evidence="7 8">
    <name type="scientific">Cryomyces minteri</name>
    <dbReference type="NCBI Taxonomy" id="331657"/>
    <lineage>
        <taxon>Eukaryota</taxon>
        <taxon>Fungi</taxon>
        <taxon>Dikarya</taxon>
        <taxon>Ascomycota</taxon>
        <taxon>Pezizomycotina</taxon>
        <taxon>Dothideomycetes</taxon>
        <taxon>Dothideomycetes incertae sedis</taxon>
        <taxon>Cryomyces</taxon>
    </lineage>
</organism>
<dbReference type="AlphaFoldDB" id="A0A4U0XQ23"/>
<dbReference type="Pfam" id="PF00097">
    <property type="entry name" value="zf-C3HC4"/>
    <property type="match status" value="1"/>
</dbReference>
<dbReference type="PROSITE" id="PS00518">
    <property type="entry name" value="ZF_RING_1"/>
    <property type="match status" value="1"/>
</dbReference>
<dbReference type="InterPro" id="IPR018957">
    <property type="entry name" value="Znf_C3HC4_RING-type"/>
</dbReference>
<feature type="compositionally biased region" description="Low complexity" evidence="5">
    <location>
        <begin position="705"/>
        <end position="717"/>
    </location>
</feature>
<dbReference type="EMBL" id="NAJN01000137">
    <property type="protein sequence ID" value="TKA78567.1"/>
    <property type="molecule type" value="Genomic_DNA"/>
</dbReference>
<keyword evidence="1" id="KW-0479">Metal-binding</keyword>
<protein>
    <recommendedName>
        <fullName evidence="6">RING-type domain-containing protein</fullName>
    </recommendedName>
</protein>
<evidence type="ECO:0000313" key="7">
    <source>
        <dbReference type="EMBL" id="TKA78567.1"/>
    </source>
</evidence>
<feature type="region of interest" description="Disordered" evidence="5">
    <location>
        <begin position="372"/>
        <end position="424"/>
    </location>
</feature>
<name>A0A4U0XQ23_9PEZI</name>
<dbReference type="PANTHER" id="PTHR41677">
    <property type="entry name" value="YALI0B19030P"/>
    <property type="match status" value="1"/>
</dbReference>
<evidence type="ECO:0000256" key="3">
    <source>
        <dbReference type="ARBA" id="ARBA00022833"/>
    </source>
</evidence>
<dbReference type="Proteomes" id="UP000308768">
    <property type="component" value="Unassembled WGS sequence"/>
</dbReference>
<gene>
    <name evidence="7" type="ORF">B0A49_01777</name>
</gene>
<evidence type="ECO:0000256" key="4">
    <source>
        <dbReference type="PROSITE-ProRule" id="PRU00175"/>
    </source>
</evidence>
<evidence type="ECO:0000259" key="6">
    <source>
        <dbReference type="PROSITE" id="PS50089"/>
    </source>
</evidence>
<dbReference type="PANTHER" id="PTHR41677:SF1">
    <property type="entry name" value="FE2OG DIOXYGENASE DOMAIN-CONTAINING PROTEIN"/>
    <property type="match status" value="1"/>
</dbReference>
<evidence type="ECO:0000256" key="2">
    <source>
        <dbReference type="ARBA" id="ARBA00022771"/>
    </source>
</evidence>
<dbReference type="InterPro" id="IPR017907">
    <property type="entry name" value="Znf_RING_CS"/>
</dbReference>
<proteinExistence type="predicted"/>
<feature type="compositionally biased region" description="Polar residues" evidence="5">
    <location>
        <begin position="809"/>
        <end position="823"/>
    </location>
</feature>
<keyword evidence="8" id="KW-1185">Reference proteome</keyword>
<feature type="domain" description="RING-type" evidence="6">
    <location>
        <begin position="444"/>
        <end position="485"/>
    </location>
</feature>
<dbReference type="STRING" id="331657.A0A4U0XQ23"/>
<feature type="compositionally biased region" description="Polar residues" evidence="5">
    <location>
        <begin position="385"/>
        <end position="408"/>
    </location>
</feature>
<dbReference type="InterPro" id="IPR013083">
    <property type="entry name" value="Znf_RING/FYVE/PHD"/>
</dbReference>
<evidence type="ECO:0000313" key="8">
    <source>
        <dbReference type="Proteomes" id="UP000308768"/>
    </source>
</evidence>